<accession>A0A2A8LL16</accession>
<sequence>MYTHDFRETGDTAAALGGNMDYSFTKRL</sequence>
<comment type="caution">
    <text evidence="1">The sequence shown here is derived from an EMBL/GenBank/DDBJ whole genome shotgun (WGS) entry which is preliminary data.</text>
</comment>
<dbReference type="AlphaFoldDB" id="A0A2A8LL16"/>
<reference evidence="1 2" key="1">
    <citation type="submission" date="2017-09" db="EMBL/GenBank/DDBJ databases">
        <title>Large-scale bioinformatics analysis of Bacillus genomes uncovers conserved roles of natural products in bacterial physiology.</title>
        <authorList>
            <consortium name="Agbiome Team Llc"/>
            <person name="Bleich R.M."/>
            <person name="Grubbs K.J."/>
            <person name="Santa Maria K.C."/>
            <person name="Allen S.E."/>
            <person name="Farag S."/>
            <person name="Shank E.A."/>
            <person name="Bowers A."/>
        </authorList>
    </citation>
    <scope>NUCLEOTIDE SEQUENCE [LARGE SCALE GENOMIC DNA]</scope>
    <source>
        <strain evidence="1 2">AFS002368</strain>
    </source>
</reference>
<name>A0A2A8LL16_BACCE</name>
<dbReference type="Proteomes" id="UP000220900">
    <property type="component" value="Unassembled WGS sequence"/>
</dbReference>
<dbReference type="InterPro" id="IPR021631">
    <property type="entry name" value="DUF3238"/>
</dbReference>
<dbReference type="EMBL" id="NTZF01000020">
    <property type="protein sequence ID" value="PES94167.1"/>
    <property type="molecule type" value="Genomic_DNA"/>
</dbReference>
<evidence type="ECO:0000313" key="2">
    <source>
        <dbReference type="Proteomes" id="UP000220900"/>
    </source>
</evidence>
<gene>
    <name evidence="1" type="ORF">CN491_18050</name>
</gene>
<evidence type="ECO:0000313" key="1">
    <source>
        <dbReference type="EMBL" id="PES94167.1"/>
    </source>
</evidence>
<proteinExistence type="predicted"/>
<protein>
    <submittedName>
        <fullName evidence="1">Uncharacterized protein</fullName>
    </submittedName>
</protein>
<dbReference type="Pfam" id="PF11579">
    <property type="entry name" value="DUF3238"/>
    <property type="match status" value="1"/>
</dbReference>
<organism evidence="1 2">
    <name type="scientific">Bacillus cereus</name>
    <dbReference type="NCBI Taxonomy" id="1396"/>
    <lineage>
        <taxon>Bacteria</taxon>
        <taxon>Bacillati</taxon>
        <taxon>Bacillota</taxon>
        <taxon>Bacilli</taxon>
        <taxon>Bacillales</taxon>
        <taxon>Bacillaceae</taxon>
        <taxon>Bacillus</taxon>
        <taxon>Bacillus cereus group</taxon>
    </lineage>
</organism>